<dbReference type="KEGG" id="ssau:H8M03_10940"/>
<evidence type="ECO:0000313" key="4">
    <source>
        <dbReference type="EMBL" id="QNM82509.1"/>
    </source>
</evidence>
<organism evidence="4 5">
    <name type="scientific">Sphingomonas sabuli</name>
    <dbReference type="NCBI Taxonomy" id="2764186"/>
    <lineage>
        <taxon>Bacteria</taxon>
        <taxon>Pseudomonadati</taxon>
        <taxon>Pseudomonadota</taxon>
        <taxon>Alphaproteobacteria</taxon>
        <taxon>Sphingomonadales</taxon>
        <taxon>Sphingomonadaceae</taxon>
        <taxon>Sphingomonas</taxon>
    </lineage>
</organism>
<reference evidence="4 5" key="1">
    <citation type="submission" date="2020-08" db="EMBL/GenBank/DDBJ databases">
        <title>Sphingomonas sp. sand1-3 16S ribosomal RNA gene Genome sequencing and assembly.</title>
        <authorList>
            <person name="Kang M."/>
        </authorList>
    </citation>
    <scope>NUCLEOTIDE SEQUENCE [LARGE SCALE GENOMIC DNA]</scope>
    <source>
        <strain evidence="5">sand1-3</strain>
    </source>
</reference>
<feature type="domain" description="Ancillary SecYEG translocon subunit/Cell division coordinator CpoB TPR" evidence="3">
    <location>
        <begin position="28"/>
        <end position="195"/>
    </location>
</feature>
<gene>
    <name evidence="4" type="ORF">H8M03_10940</name>
</gene>
<evidence type="ECO:0000259" key="3">
    <source>
        <dbReference type="Pfam" id="PF09976"/>
    </source>
</evidence>
<evidence type="ECO:0000313" key="5">
    <source>
        <dbReference type="Proteomes" id="UP000515861"/>
    </source>
</evidence>
<sequence length="262" mass="27956">MALTPDTPNDAFLREVDDNLRRDQMELFAKRYAKWLIAAVVVFLIAAGAYLFWQNQQQKKASQQSEELMAIYDQIGSGQGEQARKRLEPLKTVGNDMVRTLARLADAAVALDSADRNAALANYRAVADDKGAPDAYRNLALVRSTAIEFDQLQPAQVVSRLAPLTKPGNPWFASAGELTAMAYLKQGQTERAGRLFASIASDKAAPLTARSRAVQIAGTLGVDASAALPDLAAQATAVQAQQAAPPQPAAPAPQTAPAGTQQ</sequence>
<accession>A0A7G9L1L0</accession>
<keyword evidence="2" id="KW-0812">Transmembrane</keyword>
<feature type="region of interest" description="Disordered" evidence="1">
    <location>
        <begin position="237"/>
        <end position="262"/>
    </location>
</feature>
<dbReference type="InterPro" id="IPR018704">
    <property type="entry name" value="SecYEG/CpoB_TPR"/>
</dbReference>
<evidence type="ECO:0000256" key="2">
    <source>
        <dbReference type="SAM" id="Phobius"/>
    </source>
</evidence>
<dbReference type="RefSeq" id="WP_187479464.1">
    <property type="nucleotide sequence ID" value="NZ_CP060697.1"/>
</dbReference>
<proteinExistence type="predicted"/>
<feature type="compositionally biased region" description="Low complexity" evidence="1">
    <location>
        <begin position="252"/>
        <end position="262"/>
    </location>
</feature>
<evidence type="ECO:0000256" key="1">
    <source>
        <dbReference type="SAM" id="MobiDB-lite"/>
    </source>
</evidence>
<name>A0A7G9L1L0_9SPHN</name>
<protein>
    <submittedName>
        <fullName evidence="4">Tetratricopeptide repeat protein</fullName>
    </submittedName>
</protein>
<keyword evidence="2" id="KW-1133">Transmembrane helix</keyword>
<dbReference type="EMBL" id="CP060697">
    <property type="protein sequence ID" value="QNM82509.1"/>
    <property type="molecule type" value="Genomic_DNA"/>
</dbReference>
<dbReference type="Proteomes" id="UP000515861">
    <property type="component" value="Chromosome"/>
</dbReference>
<keyword evidence="5" id="KW-1185">Reference proteome</keyword>
<keyword evidence="2" id="KW-0472">Membrane</keyword>
<dbReference type="AlphaFoldDB" id="A0A7G9L1L0"/>
<dbReference type="Pfam" id="PF09976">
    <property type="entry name" value="TPR_21"/>
    <property type="match status" value="1"/>
</dbReference>
<feature type="transmembrane region" description="Helical" evidence="2">
    <location>
        <begin position="32"/>
        <end position="53"/>
    </location>
</feature>